<dbReference type="NCBIfam" id="TIGR02410">
    <property type="entry name" value="carnitine_TMLD"/>
    <property type="match status" value="1"/>
</dbReference>
<dbReference type="OrthoDB" id="408743at2759"/>
<dbReference type="InterPro" id="IPR003819">
    <property type="entry name" value="TauD/TfdA-like"/>
</dbReference>
<dbReference type="InterPro" id="IPR042098">
    <property type="entry name" value="TauD-like_sf"/>
</dbReference>
<dbReference type="InterPro" id="IPR050411">
    <property type="entry name" value="AlphaKG_dependent_hydroxylases"/>
</dbReference>
<evidence type="ECO:0000259" key="11">
    <source>
        <dbReference type="Pfam" id="PF02668"/>
    </source>
</evidence>
<keyword evidence="9" id="KW-0560">Oxidoreductase</keyword>
<dbReference type="PANTHER" id="PTHR10696:SF51">
    <property type="entry name" value="TRIMETHYLLYSINE DIOXYGENASE, MITOCHONDRIAL"/>
    <property type="match status" value="1"/>
</dbReference>
<comment type="pathway">
    <text evidence="3">Amine and polyamine biosynthesis; carnitine biosynthesis.</text>
</comment>
<comment type="similarity">
    <text evidence="4">Belongs to the gamma-BBH/TMLD family.</text>
</comment>
<proteinExistence type="inferred from homology"/>
<evidence type="ECO:0000313" key="12">
    <source>
        <dbReference type="EMBL" id="CAD6192227.1"/>
    </source>
</evidence>
<comment type="cofactor">
    <cofactor evidence="2">
        <name>L-ascorbate</name>
        <dbReference type="ChEBI" id="CHEBI:38290"/>
    </cofactor>
</comment>
<feature type="domain" description="TauD/TfdA-like" evidence="11">
    <location>
        <begin position="24"/>
        <end position="256"/>
    </location>
</feature>
<sequence length="278" mass="31846">MWDGRLAEIPSIHHGDLTQENFSKNLFKYGVVVINGIESTAEATETLCKQLIPVHDTFFGQFWTFSNEANENEPVYEDTAYGNEEIGPHTDGTYFNQTPGIQVFHCLKPAKNGGETILVDSFHCASILKESDPESFEVLASTKIEHHYLEGTPSGSVLNTVSHEKPVIELDSYRNITQIRYNPYDRAPYRCLGKEEDAREAIRFYKAYEKFSRICHDPSNSVQISLQPGSVIFIDNFRVLHSRAEFQGHRQMCGCYLSRDNFYAKARPFLPEEIRRYV</sequence>
<dbReference type="SUPFAM" id="SSF51197">
    <property type="entry name" value="Clavaminate synthase-like"/>
    <property type="match status" value="1"/>
</dbReference>
<keyword evidence="6" id="KW-0479">Metal-binding</keyword>
<dbReference type="CDD" id="cd00250">
    <property type="entry name" value="CAS_like"/>
    <property type="match status" value="1"/>
</dbReference>
<reference evidence="12" key="1">
    <citation type="submission" date="2020-10" db="EMBL/GenBank/DDBJ databases">
        <authorList>
            <person name="Kikuchi T."/>
        </authorList>
    </citation>
    <scope>NUCLEOTIDE SEQUENCE</scope>
    <source>
        <strain evidence="12">NKZ352</strain>
    </source>
</reference>
<evidence type="ECO:0000256" key="8">
    <source>
        <dbReference type="ARBA" id="ARBA00022964"/>
    </source>
</evidence>
<dbReference type="InterPro" id="IPR012776">
    <property type="entry name" value="Trimethyllysine_dOase"/>
</dbReference>
<dbReference type="EMBL" id="CAJGYM010000026">
    <property type="protein sequence ID" value="CAD6192227.1"/>
    <property type="molecule type" value="Genomic_DNA"/>
</dbReference>
<protein>
    <recommendedName>
        <fullName evidence="5">Trimethyllysine dioxygenase, mitochondrial</fullName>
    </recommendedName>
</protein>
<gene>
    <name evidence="12" type="ORF">CAUJ_LOCUS8146</name>
</gene>
<keyword evidence="8" id="KW-0223">Dioxygenase</keyword>
<keyword evidence="13" id="KW-1185">Reference proteome</keyword>
<evidence type="ECO:0000256" key="2">
    <source>
        <dbReference type="ARBA" id="ARBA00001961"/>
    </source>
</evidence>
<dbReference type="GO" id="GO:0050353">
    <property type="term" value="F:trimethyllysine dioxygenase activity"/>
    <property type="evidence" value="ECO:0007669"/>
    <property type="project" value="InterPro"/>
</dbReference>
<dbReference type="Pfam" id="PF02668">
    <property type="entry name" value="TauD"/>
    <property type="match status" value="1"/>
</dbReference>
<evidence type="ECO:0000256" key="10">
    <source>
        <dbReference type="ARBA" id="ARBA00023004"/>
    </source>
</evidence>
<organism evidence="12 13">
    <name type="scientific">Caenorhabditis auriculariae</name>
    <dbReference type="NCBI Taxonomy" id="2777116"/>
    <lineage>
        <taxon>Eukaryota</taxon>
        <taxon>Metazoa</taxon>
        <taxon>Ecdysozoa</taxon>
        <taxon>Nematoda</taxon>
        <taxon>Chromadorea</taxon>
        <taxon>Rhabditida</taxon>
        <taxon>Rhabditina</taxon>
        <taxon>Rhabditomorpha</taxon>
        <taxon>Rhabditoidea</taxon>
        <taxon>Rhabditidae</taxon>
        <taxon>Peloderinae</taxon>
        <taxon>Caenorhabditis</taxon>
    </lineage>
</organism>
<evidence type="ECO:0000256" key="6">
    <source>
        <dbReference type="ARBA" id="ARBA00022723"/>
    </source>
</evidence>
<dbReference type="GO" id="GO:0005739">
    <property type="term" value="C:mitochondrion"/>
    <property type="evidence" value="ECO:0007669"/>
    <property type="project" value="TreeGrafter"/>
</dbReference>
<evidence type="ECO:0000256" key="3">
    <source>
        <dbReference type="ARBA" id="ARBA00005022"/>
    </source>
</evidence>
<evidence type="ECO:0000313" key="13">
    <source>
        <dbReference type="Proteomes" id="UP000835052"/>
    </source>
</evidence>
<evidence type="ECO:0000256" key="9">
    <source>
        <dbReference type="ARBA" id="ARBA00023002"/>
    </source>
</evidence>
<keyword evidence="7" id="KW-0124">Carnitine biosynthesis</keyword>
<accession>A0A8S1HA11</accession>
<dbReference type="PANTHER" id="PTHR10696">
    <property type="entry name" value="GAMMA-BUTYROBETAINE HYDROXYLASE-RELATED"/>
    <property type="match status" value="1"/>
</dbReference>
<evidence type="ECO:0000256" key="5">
    <source>
        <dbReference type="ARBA" id="ARBA00016835"/>
    </source>
</evidence>
<dbReference type="AlphaFoldDB" id="A0A8S1HA11"/>
<dbReference type="FunFam" id="3.60.130.10:FF:000001">
    <property type="entry name" value="Trimethyllysine dioxygenase, mitochondrial"/>
    <property type="match status" value="1"/>
</dbReference>
<evidence type="ECO:0000256" key="1">
    <source>
        <dbReference type="ARBA" id="ARBA00001954"/>
    </source>
</evidence>
<dbReference type="GO" id="GO:0005506">
    <property type="term" value="F:iron ion binding"/>
    <property type="evidence" value="ECO:0007669"/>
    <property type="project" value="InterPro"/>
</dbReference>
<evidence type="ECO:0000256" key="7">
    <source>
        <dbReference type="ARBA" id="ARBA00022873"/>
    </source>
</evidence>
<evidence type="ECO:0000256" key="4">
    <source>
        <dbReference type="ARBA" id="ARBA00008654"/>
    </source>
</evidence>
<dbReference type="Gene3D" id="3.60.130.10">
    <property type="entry name" value="Clavaminate synthase-like"/>
    <property type="match status" value="1"/>
</dbReference>
<keyword evidence="10" id="KW-0408">Iron</keyword>
<name>A0A8S1HA11_9PELO</name>
<dbReference type="Proteomes" id="UP000835052">
    <property type="component" value="Unassembled WGS sequence"/>
</dbReference>
<comment type="cofactor">
    <cofactor evidence="1">
        <name>Fe(2+)</name>
        <dbReference type="ChEBI" id="CHEBI:29033"/>
    </cofactor>
</comment>
<dbReference type="GO" id="GO:0045329">
    <property type="term" value="P:carnitine biosynthetic process"/>
    <property type="evidence" value="ECO:0007669"/>
    <property type="project" value="UniProtKB-KW"/>
</dbReference>
<comment type="caution">
    <text evidence="12">The sequence shown here is derived from an EMBL/GenBank/DDBJ whole genome shotgun (WGS) entry which is preliminary data.</text>
</comment>